<protein>
    <submittedName>
        <fullName evidence="8">Taste receptor type 2</fullName>
    </submittedName>
</protein>
<dbReference type="Proteomes" id="UP000887566">
    <property type="component" value="Unplaced"/>
</dbReference>
<organism evidence="7 8">
    <name type="scientific">Plectus sambesii</name>
    <dbReference type="NCBI Taxonomy" id="2011161"/>
    <lineage>
        <taxon>Eukaryota</taxon>
        <taxon>Metazoa</taxon>
        <taxon>Ecdysozoa</taxon>
        <taxon>Nematoda</taxon>
        <taxon>Chromadorea</taxon>
        <taxon>Plectida</taxon>
        <taxon>Plectina</taxon>
        <taxon>Plectoidea</taxon>
        <taxon>Plectidae</taxon>
        <taxon>Plectus</taxon>
    </lineage>
</organism>
<keyword evidence="4" id="KW-0807">Transducer</keyword>
<dbReference type="Gene3D" id="1.20.1070.10">
    <property type="entry name" value="Rhodopsin 7-helix transmembrane proteins"/>
    <property type="match status" value="1"/>
</dbReference>
<accession>A0A914UZQ6</accession>
<dbReference type="GO" id="GO:0005886">
    <property type="term" value="C:plasma membrane"/>
    <property type="evidence" value="ECO:0007669"/>
    <property type="project" value="TreeGrafter"/>
</dbReference>
<evidence type="ECO:0000313" key="7">
    <source>
        <dbReference type="Proteomes" id="UP000887566"/>
    </source>
</evidence>
<evidence type="ECO:0000313" key="8">
    <source>
        <dbReference type="WBParaSite" id="PSAMB.scaffold13size135047.g319.t1"/>
    </source>
</evidence>
<dbReference type="PANTHER" id="PTHR24238">
    <property type="entry name" value="G-PROTEIN COUPLED RECEPTOR"/>
    <property type="match status" value="1"/>
</dbReference>
<proteinExistence type="predicted"/>
<keyword evidence="6" id="KW-1133">Transmembrane helix</keyword>
<evidence type="ECO:0000256" key="1">
    <source>
        <dbReference type="ARBA" id="ARBA00004141"/>
    </source>
</evidence>
<evidence type="ECO:0000256" key="4">
    <source>
        <dbReference type="ARBA" id="ARBA00023224"/>
    </source>
</evidence>
<sequence>MLAKKTVGFRFLLSQAIADILILLQFGMLPGVIILLQKSFIPKSLDWWLHIYMDGVWWVMCYHFILIAWSRFAAVWRPLNFRLLKSKFCYTLCLISWLAGFLQSAITHQFDWFAIFWFDPSSYGMTADWIKYSSGGTRIYYLISNGFFIIAPAPLYACACGVLLNQQRATVHNNSRAAPTRGNVMDHNQQQQQQQPRTNGERQMRVEKRLIVPCAISSVLFAFGQVIINLGVADGKWIGWSVMVVFSANAFVNPILFLACSSVIRKQLSSFWRKSADSILPSSNIAQLSRSHRVSSILPHSNDIILHA</sequence>
<feature type="transmembrane region" description="Helical" evidence="6">
    <location>
        <begin position="210"/>
        <end position="232"/>
    </location>
</feature>
<evidence type="ECO:0000256" key="5">
    <source>
        <dbReference type="SAM" id="MobiDB-lite"/>
    </source>
</evidence>
<comment type="subcellular location">
    <subcellularLocation>
        <location evidence="1">Membrane</location>
        <topology evidence="1">Multi-pass membrane protein</topology>
    </subcellularLocation>
</comment>
<dbReference type="AlphaFoldDB" id="A0A914UZQ6"/>
<keyword evidence="3" id="KW-0675">Receptor</keyword>
<evidence type="ECO:0000256" key="2">
    <source>
        <dbReference type="ARBA" id="ARBA00023040"/>
    </source>
</evidence>
<keyword evidence="6" id="KW-0472">Membrane</keyword>
<feature type="transmembrane region" description="Helical" evidence="6">
    <location>
        <begin position="88"/>
        <end position="106"/>
    </location>
</feature>
<dbReference type="WBParaSite" id="PSAMB.scaffold13size135047.g319.t1">
    <property type="protein sequence ID" value="PSAMB.scaffold13size135047.g319.t1"/>
    <property type="gene ID" value="PSAMB.scaffold13size135047.g319"/>
</dbReference>
<dbReference type="CDD" id="cd00637">
    <property type="entry name" value="7tm_classA_rhodopsin-like"/>
    <property type="match status" value="1"/>
</dbReference>
<feature type="transmembrane region" description="Helical" evidence="6">
    <location>
        <begin position="238"/>
        <end position="264"/>
    </location>
</feature>
<evidence type="ECO:0000256" key="3">
    <source>
        <dbReference type="ARBA" id="ARBA00023170"/>
    </source>
</evidence>
<keyword evidence="6" id="KW-0812">Transmembrane</keyword>
<keyword evidence="7" id="KW-1185">Reference proteome</keyword>
<dbReference type="GO" id="GO:0008188">
    <property type="term" value="F:neuropeptide receptor activity"/>
    <property type="evidence" value="ECO:0007669"/>
    <property type="project" value="TreeGrafter"/>
</dbReference>
<feature type="transmembrane region" description="Helical" evidence="6">
    <location>
        <begin position="12"/>
        <end position="36"/>
    </location>
</feature>
<dbReference type="SUPFAM" id="SSF81321">
    <property type="entry name" value="Family A G protein-coupled receptor-like"/>
    <property type="match status" value="1"/>
</dbReference>
<feature type="region of interest" description="Disordered" evidence="5">
    <location>
        <begin position="178"/>
        <end position="202"/>
    </location>
</feature>
<keyword evidence="2" id="KW-0297">G-protein coupled receptor</keyword>
<evidence type="ECO:0000256" key="6">
    <source>
        <dbReference type="SAM" id="Phobius"/>
    </source>
</evidence>
<feature type="transmembrane region" description="Helical" evidence="6">
    <location>
        <begin position="56"/>
        <end position="76"/>
    </location>
</feature>
<reference evidence="8" key="1">
    <citation type="submission" date="2022-11" db="UniProtKB">
        <authorList>
            <consortium name="WormBaseParasite"/>
        </authorList>
    </citation>
    <scope>IDENTIFICATION</scope>
</reference>
<feature type="transmembrane region" description="Helical" evidence="6">
    <location>
        <begin position="139"/>
        <end position="164"/>
    </location>
</feature>
<dbReference type="PANTHER" id="PTHR24238:SF20">
    <property type="entry name" value="G_PROTEIN_RECEP_F1_2 DOMAIN-CONTAINING PROTEIN"/>
    <property type="match status" value="1"/>
</dbReference>
<name>A0A914UZQ6_9BILA</name>